<keyword evidence="2" id="KW-1185">Reference proteome</keyword>
<name>A0ABT4LQX4_9PROT</name>
<dbReference type="RefSeq" id="WP_269424493.1">
    <property type="nucleotide sequence ID" value="NZ_JAPWGY010000007.1"/>
</dbReference>
<organism evidence="1 2">
    <name type="scientific">Kiloniella laminariae</name>
    <dbReference type="NCBI Taxonomy" id="454162"/>
    <lineage>
        <taxon>Bacteria</taxon>
        <taxon>Pseudomonadati</taxon>
        <taxon>Pseudomonadota</taxon>
        <taxon>Alphaproteobacteria</taxon>
        <taxon>Rhodospirillales</taxon>
        <taxon>Kiloniellaceae</taxon>
        <taxon>Kiloniella</taxon>
    </lineage>
</organism>
<accession>A0ABT4LQX4</accession>
<sequence>MKLVDVTHFDLVLFLRLSFRLVPEIINAIDMIFLVRKELRVIYSGLFSGVCKVYPV</sequence>
<reference evidence="1" key="1">
    <citation type="submission" date="2022-12" db="EMBL/GenBank/DDBJ databases">
        <title>Bacterial isolates from different developmental stages of Nematostella vectensis.</title>
        <authorList>
            <person name="Fraune S."/>
        </authorList>
    </citation>
    <scope>NUCLEOTIDE SEQUENCE</scope>
    <source>
        <strain evidence="1">G21630-S1</strain>
    </source>
</reference>
<proteinExistence type="predicted"/>
<gene>
    <name evidence="1" type="ORF">O4H49_16265</name>
</gene>
<evidence type="ECO:0000313" key="1">
    <source>
        <dbReference type="EMBL" id="MCZ4282342.1"/>
    </source>
</evidence>
<comment type="caution">
    <text evidence="1">The sequence shown here is derived from an EMBL/GenBank/DDBJ whole genome shotgun (WGS) entry which is preliminary data.</text>
</comment>
<evidence type="ECO:0000313" key="2">
    <source>
        <dbReference type="Proteomes" id="UP001069802"/>
    </source>
</evidence>
<dbReference type="Proteomes" id="UP001069802">
    <property type="component" value="Unassembled WGS sequence"/>
</dbReference>
<dbReference type="EMBL" id="JAPWGY010000007">
    <property type="protein sequence ID" value="MCZ4282342.1"/>
    <property type="molecule type" value="Genomic_DNA"/>
</dbReference>
<protein>
    <submittedName>
        <fullName evidence="1">Uncharacterized protein</fullName>
    </submittedName>
</protein>